<evidence type="ECO:0000313" key="1">
    <source>
        <dbReference type="EMBL" id="KAI4819031.1"/>
    </source>
</evidence>
<protein>
    <submittedName>
        <fullName evidence="1">Uncharacterized protein</fullName>
    </submittedName>
</protein>
<accession>A0ACB9X015</accession>
<feature type="non-terminal residue" evidence="1">
    <location>
        <position position="1"/>
    </location>
</feature>
<gene>
    <name evidence="1" type="ORF">KUCAC02_004312</name>
</gene>
<evidence type="ECO:0000313" key="2">
    <source>
        <dbReference type="Proteomes" id="UP001057452"/>
    </source>
</evidence>
<comment type="caution">
    <text evidence="1">The sequence shown here is derived from an EMBL/GenBank/DDBJ whole genome shotgun (WGS) entry which is preliminary data.</text>
</comment>
<organism evidence="1 2">
    <name type="scientific">Chaenocephalus aceratus</name>
    <name type="common">Blackfin icefish</name>
    <name type="synonym">Chaenichthys aceratus</name>
    <dbReference type="NCBI Taxonomy" id="36190"/>
    <lineage>
        <taxon>Eukaryota</taxon>
        <taxon>Metazoa</taxon>
        <taxon>Chordata</taxon>
        <taxon>Craniata</taxon>
        <taxon>Vertebrata</taxon>
        <taxon>Euteleostomi</taxon>
        <taxon>Actinopterygii</taxon>
        <taxon>Neopterygii</taxon>
        <taxon>Teleostei</taxon>
        <taxon>Neoteleostei</taxon>
        <taxon>Acanthomorphata</taxon>
        <taxon>Eupercaria</taxon>
        <taxon>Perciformes</taxon>
        <taxon>Notothenioidei</taxon>
        <taxon>Channichthyidae</taxon>
        <taxon>Chaenocephalus</taxon>
    </lineage>
</organism>
<name>A0ACB9X015_CHAAC</name>
<sequence>SLVRKKKPSVGRWACTTVDHPKQQDSTSCGVLVLKVQYPVDQEGVASMRLKMAMALVKNPGDLSQLCRACGEHSIGPMVDQWRRQNKTEHLANVVSTAGEADQLLKEFHCSNIGGHCGVEKTHCALIARYYWPGMESDIRKWIAQCPQCQAKRANIKEKQEYSPIEVTEPLELVGMDLVGKLTGSEFCNKVNSGLCERLDIKRSLCSAYHPQTNGLVEKLNGTIQRSLNKMVAGHPKRWDQVLQSTMFGLRTKKQLTTQYSPYYLMFGREARYPSEVPEEYLVKEEKVSRLVATEEIHEGLNKQEAVFTEVNNNMKRSQDNVRKRKEKGARRTTSNQRRGSLQNYKSCPIPLAGPQHTKTQTHIHSTQTPPSMDGEAQMAPKDPELLIRQIWPGRRKHTLWCKFGPYEVYSENIMDLAPGKWLEGEIVNSYLTMVGRKAGALTLDSYLMTSLWEGKHKGSLRRLDLFKHDVAVGAVCSHGHWTLIERRVPVRGPIWGHRRTDRKMQGRNKSIGPQKVSGNREMGMRNRCSPQTTGLIVMRGVCVQEQILSGETVAYPVDQKGVAMLQLDMSMSLVTNSDDLSQLCRACGELSSLAEGDIDTWVCREIHVLLLEDWDAPWIGYLNMDGELCYICKRRQNKTEHLANVVSTAEEADQLLKEFLCSNIGGHCGVEKTHCALIARYYWPGMESDIRKWIAQCPQCQAKRANIKEKQEYSPIEVTEPLELVGMDLVGKLTVNSGLCERLAIKRSLCSAYHPQTNGLVEKLNGTIQRSLNKMVAGHPKRWDQVLQSTMFGLRTKKQLTTQYSPYYLMFGREARYPSEVPEEYLVKEEKVSRLVATEEIHEGLNKQEAVFTEFGPYKVYSENILDLAPGKWLEGEIMYLKERRVPVRGPIWGHRRTDRKMQGRNKSIGPQKVSGNREMGMRNRCSPQTTGLIVMRGVCVQEQILSGETVAYPVDQKGVAMLRLDMSMSL</sequence>
<reference evidence="1" key="1">
    <citation type="submission" date="2022-05" db="EMBL/GenBank/DDBJ databases">
        <title>Chromosome-level genome of Chaenocephalus aceratus.</title>
        <authorList>
            <person name="Park H."/>
        </authorList>
    </citation>
    <scope>NUCLEOTIDE SEQUENCE</scope>
    <source>
        <strain evidence="1">KU_202001</strain>
    </source>
</reference>
<dbReference type="Proteomes" id="UP001057452">
    <property type="component" value="Chromosome 10"/>
</dbReference>
<feature type="non-terminal residue" evidence="1">
    <location>
        <position position="972"/>
    </location>
</feature>
<proteinExistence type="predicted"/>
<keyword evidence="2" id="KW-1185">Reference proteome</keyword>
<dbReference type="EMBL" id="CM043794">
    <property type="protein sequence ID" value="KAI4819031.1"/>
    <property type="molecule type" value="Genomic_DNA"/>
</dbReference>